<evidence type="ECO:0000313" key="1">
    <source>
        <dbReference type="EMBL" id="HEW46435.1"/>
    </source>
</evidence>
<protein>
    <submittedName>
        <fullName evidence="1">Uncharacterized protein</fullName>
    </submittedName>
</protein>
<accession>A0A7C2VGE6</accession>
<dbReference type="EMBL" id="DSFP01000064">
    <property type="protein sequence ID" value="HEW46435.1"/>
    <property type="molecule type" value="Genomic_DNA"/>
</dbReference>
<sequence length="132" mass="15365">MAMMAKRINLIMLLISVLLLALLLDRYYRLRASYYLEYLRHKEVMLLLKNYQARQKATIDENFVRQKLSEVGADFLSFKQTDVGYEVKARNLKGEGIPRLVYALENAGVEIIKFKAVDNTGQGIYELEMILR</sequence>
<dbReference type="AlphaFoldDB" id="A0A7C2VGE6"/>
<comment type="caution">
    <text evidence="1">The sequence shown here is derived from an EMBL/GenBank/DDBJ whole genome shotgun (WGS) entry which is preliminary data.</text>
</comment>
<name>A0A7C2VGE6_9AQUI</name>
<reference evidence="1" key="1">
    <citation type="journal article" date="2020" name="mSystems">
        <title>Genome- and Community-Level Interaction Insights into Carbon Utilization and Element Cycling Functions of Hydrothermarchaeota in Hydrothermal Sediment.</title>
        <authorList>
            <person name="Zhou Z."/>
            <person name="Liu Y."/>
            <person name="Xu W."/>
            <person name="Pan J."/>
            <person name="Luo Z.H."/>
            <person name="Li M."/>
        </authorList>
    </citation>
    <scope>NUCLEOTIDE SEQUENCE [LARGE SCALE GENOMIC DNA]</scope>
    <source>
        <strain evidence="1">SpSt-132</strain>
    </source>
</reference>
<gene>
    <name evidence="1" type="ORF">ENO47_07220</name>
</gene>
<proteinExistence type="predicted"/>
<organism evidence="1">
    <name type="scientific">Hydrogenobacter sp</name>
    <dbReference type="NCBI Taxonomy" id="2152829"/>
    <lineage>
        <taxon>Bacteria</taxon>
        <taxon>Pseudomonadati</taxon>
        <taxon>Aquificota</taxon>
        <taxon>Aquificia</taxon>
        <taxon>Aquificales</taxon>
        <taxon>Aquificaceae</taxon>
        <taxon>Hydrogenobacter</taxon>
    </lineage>
</organism>